<dbReference type="AlphaFoldDB" id="X0Y9D3"/>
<name>X0Y9D3_9ZZZZ</name>
<protein>
    <recommendedName>
        <fullName evidence="1">LysM domain-containing protein</fullName>
    </recommendedName>
</protein>
<feature type="non-terminal residue" evidence="2">
    <location>
        <position position="141"/>
    </location>
</feature>
<accession>X0Y9D3</accession>
<organism evidence="2">
    <name type="scientific">marine sediment metagenome</name>
    <dbReference type="NCBI Taxonomy" id="412755"/>
    <lineage>
        <taxon>unclassified sequences</taxon>
        <taxon>metagenomes</taxon>
        <taxon>ecological metagenomes</taxon>
    </lineage>
</organism>
<dbReference type="PROSITE" id="PS51782">
    <property type="entry name" value="LYSM"/>
    <property type="match status" value="1"/>
</dbReference>
<dbReference type="SMART" id="SM00257">
    <property type="entry name" value="LysM"/>
    <property type="match status" value="1"/>
</dbReference>
<dbReference type="EMBL" id="BARS01056232">
    <property type="protein sequence ID" value="GAG52425.1"/>
    <property type="molecule type" value="Genomic_DNA"/>
</dbReference>
<dbReference type="PANTHER" id="PTHR33734">
    <property type="entry name" value="LYSM DOMAIN-CONTAINING GPI-ANCHORED PROTEIN 2"/>
    <property type="match status" value="1"/>
</dbReference>
<evidence type="ECO:0000259" key="1">
    <source>
        <dbReference type="PROSITE" id="PS51782"/>
    </source>
</evidence>
<evidence type="ECO:0000313" key="2">
    <source>
        <dbReference type="EMBL" id="GAG52425.1"/>
    </source>
</evidence>
<gene>
    <name evidence="2" type="ORF">S01H1_82874</name>
</gene>
<dbReference type="GO" id="GO:0008932">
    <property type="term" value="F:lytic endotransglycosylase activity"/>
    <property type="evidence" value="ECO:0007669"/>
    <property type="project" value="TreeGrafter"/>
</dbReference>
<dbReference type="InterPro" id="IPR018392">
    <property type="entry name" value="LysM"/>
</dbReference>
<feature type="domain" description="LysM" evidence="1">
    <location>
        <begin position="75"/>
        <end position="119"/>
    </location>
</feature>
<dbReference type="CDD" id="cd00118">
    <property type="entry name" value="LysM"/>
    <property type="match status" value="1"/>
</dbReference>
<dbReference type="InterPro" id="IPR036779">
    <property type="entry name" value="LysM_dom_sf"/>
</dbReference>
<sequence length="141" mass="14331">MYDAPAMPFLFVRPTVRLRGGPALMALVAALALGLAACGGSGDDVDLSKVPTATLPAELPEPIIVGVPVPGGGGRTYTIEAGDTLSAVAEQFDVSVEALMEANEIEDPTRLEVGQVLVIPGAAPSGPFPTPVSPEATPTLR</sequence>
<dbReference type="PANTHER" id="PTHR33734:SF22">
    <property type="entry name" value="MEMBRANE-BOUND LYTIC MUREIN TRANSGLYCOSYLASE D"/>
    <property type="match status" value="1"/>
</dbReference>
<dbReference type="Pfam" id="PF01476">
    <property type="entry name" value="LysM"/>
    <property type="match status" value="1"/>
</dbReference>
<comment type="caution">
    <text evidence="2">The sequence shown here is derived from an EMBL/GenBank/DDBJ whole genome shotgun (WGS) entry which is preliminary data.</text>
</comment>
<proteinExistence type="predicted"/>
<reference evidence="2" key="1">
    <citation type="journal article" date="2014" name="Front. Microbiol.">
        <title>High frequency of phylogenetically diverse reductive dehalogenase-homologous genes in deep subseafloor sedimentary metagenomes.</title>
        <authorList>
            <person name="Kawai M."/>
            <person name="Futagami T."/>
            <person name="Toyoda A."/>
            <person name="Takaki Y."/>
            <person name="Nishi S."/>
            <person name="Hori S."/>
            <person name="Arai W."/>
            <person name="Tsubouchi T."/>
            <person name="Morono Y."/>
            <person name="Uchiyama I."/>
            <person name="Ito T."/>
            <person name="Fujiyama A."/>
            <person name="Inagaki F."/>
            <person name="Takami H."/>
        </authorList>
    </citation>
    <scope>NUCLEOTIDE SEQUENCE</scope>
    <source>
        <strain evidence="2">Expedition CK06-06</strain>
    </source>
</reference>
<dbReference type="SUPFAM" id="SSF54106">
    <property type="entry name" value="LysM domain"/>
    <property type="match status" value="1"/>
</dbReference>
<dbReference type="Gene3D" id="3.10.350.10">
    <property type="entry name" value="LysM domain"/>
    <property type="match status" value="1"/>
</dbReference>